<dbReference type="AlphaFoldDB" id="A0A9Q0B8I7"/>
<comment type="caution">
    <text evidence="4">The sequence shown here is derived from an EMBL/GenBank/DDBJ whole genome shotgun (WGS) entry which is preliminary data.</text>
</comment>
<evidence type="ECO:0000313" key="4">
    <source>
        <dbReference type="EMBL" id="KAI3559415.1"/>
    </source>
</evidence>
<evidence type="ECO:0000256" key="2">
    <source>
        <dbReference type="ARBA" id="ARBA00023239"/>
    </source>
</evidence>
<evidence type="ECO:0000256" key="1">
    <source>
        <dbReference type="ARBA" id="ARBA00022793"/>
    </source>
</evidence>
<accession>A0A9Q0B8I7</accession>
<dbReference type="Pfam" id="PF02666">
    <property type="entry name" value="PS_Dcarbxylase"/>
    <property type="match status" value="1"/>
</dbReference>
<reference evidence="4" key="1">
    <citation type="submission" date="2019-01" db="EMBL/GenBank/DDBJ databases">
        <title>Colletotrichum abscissum LGMF1257.</title>
        <authorList>
            <person name="Baroncelli R."/>
        </authorList>
    </citation>
    <scope>NUCLEOTIDE SEQUENCE</scope>
    <source>
        <strain evidence="4">Ca142</strain>
    </source>
</reference>
<dbReference type="OrthoDB" id="5973539at2759"/>
<dbReference type="PANTHER" id="PTHR10067">
    <property type="entry name" value="PHOSPHATIDYLSERINE DECARBOXYLASE"/>
    <property type="match status" value="1"/>
</dbReference>
<protein>
    <submittedName>
        <fullName evidence="4">Phosphatidylserine decarboxylase</fullName>
    </submittedName>
</protein>
<dbReference type="InterPro" id="IPR003817">
    <property type="entry name" value="PS_Dcarbxylase"/>
</dbReference>
<evidence type="ECO:0000313" key="5">
    <source>
        <dbReference type="Proteomes" id="UP001056436"/>
    </source>
</evidence>
<dbReference type="GO" id="GO:0008654">
    <property type="term" value="P:phospholipid biosynthetic process"/>
    <property type="evidence" value="ECO:0007669"/>
    <property type="project" value="InterPro"/>
</dbReference>
<dbReference type="EMBL" id="SDAQ01000001">
    <property type="protein sequence ID" value="KAI3559415.1"/>
    <property type="molecule type" value="Genomic_DNA"/>
</dbReference>
<name>A0A9Q0B8I7_9PEZI</name>
<organism evidence="4 5">
    <name type="scientific">Colletotrichum abscissum</name>
    <dbReference type="NCBI Taxonomy" id="1671311"/>
    <lineage>
        <taxon>Eukaryota</taxon>
        <taxon>Fungi</taxon>
        <taxon>Dikarya</taxon>
        <taxon>Ascomycota</taxon>
        <taxon>Pezizomycotina</taxon>
        <taxon>Sordariomycetes</taxon>
        <taxon>Hypocreomycetidae</taxon>
        <taxon>Glomerellales</taxon>
        <taxon>Glomerellaceae</taxon>
        <taxon>Colletotrichum</taxon>
        <taxon>Colletotrichum acutatum species complex</taxon>
    </lineage>
</organism>
<dbReference type="Proteomes" id="UP001056436">
    <property type="component" value="Unassembled WGS sequence"/>
</dbReference>
<feature type="region of interest" description="Disordered" evidence="3">
    <location>
        <begin position="1"/>
        <end position="34"/>
    </location>
</feature>
<keyword evidence="5" id="KW-1185">Reference proteome</keyword>
<dbReference type="PANTHER" id="PTHR10067:SF13">
    <property type="entry name" value="PHOSPHATIDYLSERINE DECARBOXYLASE"/>
    <property type="match status" value="1"/>
</dbReference>
<feature type="compositionally biased region" description="Basic and acidic residues" evidence="3">
    <location>
        <begin position="532"/>
        <end position="544"/>
    </location>
</feature>
<evidence type="ECO:0000256" key="3">
    <source>
        <dbReference type="SAM" id="MobiDB-lite"/>
    </source>
</evidence>
<proteinExistence type="predicted"/>
<gene>
    <name evidence="4" type="ORF">CABS02_00390</name>
</gene>
<sequence>MPGLPTATDEEVGFQPIPSNPYLKQPGSVPGSISRGAKSSWGSFMPPNTYEPVADEGIIHFNPIIILFMSLIPKDNLTKAVQSALGKIPEFMAKMGIEDADTFYKFANDMLKWTPTENVQAKDVYDILCLFYFILDQQPLLREQTLVHPSSVGLPLTPLSSWIVVFAQLIGLFMDTPASINEKTFQTFVDSPKYMIKEEALIPEGGFRTFNDFFSRHLKPGVRPIADQDDDRVITYPADCTYDNSLYNQSIVNVQDTGIIEIKGLPWTIGALLQGSEYADCFHGGVWMHAFLNTFNYHRQHAPVSGTVIEAKNIQGAAYLEVDQQCRPIRKLFVTAEDIEKDPNCRPEAPDSPGYQFLQTRGLVIIDNPVLGKVAVLPIGMAMVSSVKLSVRVGQKLQKGQEISTFLFGGSDIICVFEPRAKLTPEHFVPSPKDDYSRVNDSSFPFCIRRVSEVVCERGRGSQSVHDSESDTNVVRAQQWISSFRGLANRPRGLHSSRWRPRRASCFQSRGLFLKQTQLGGDQTGGGRRPRKVEMQGEEADRPV</sequence>
<keyword evidence="2" id="KW-0456">Lyase</keyword>
<dbReference type="GO" id="GO:0004609">
    <property type="term" value="F:phosphatidylserine decarboxylase activity"/>
    <property type="evidence" value="ECO:0007669"/>
    <property type="project" value="InterPro"/>
</dbReference>
<keyword evidence="1" id="KW-0210">Decarboxylase</keyword>
<feature type="region of interest" description="Disordered" evidence="3">
    <location>
        <begin position="517"/>
        <end position="544"/>
    </location>
</feature>